<evidence type="ECO:0000256" key="2">
    <source>
        <dbReference type="ARBA" id="ARBA00022475"/>
    </source>
</evidence>
<dbReference type="Proteomes" id="UP001279642">
    <property type="component" value="Unassembled WGS sequence"/>
</dbReference>
<proteinExistence type="predicted"/>
<feature type="transmembrane region" description="Helical" evidence="6">
    <location>
        <begin position="7"/>
        <end position="25"/>
    </location>
</feature>
<dbReference type="PANTHER" id="PTHR32322">
    <property type="entry name" value="INNER MEMBRANE TRANSPORTER"/>
    <property type="match status" value="1"/>
</dbReference>
<keyword evidence="9" id="KW-1185">Reference proteome</keyword>
<evidence type="ECO:0000256" key="1">
    <source>
        <dbReference type="ARBA" id="ARBA00004651"/>
    </source>
</evidence>
<dbReference type="RefSeq" id="WP_320506615.1">
    <property type="nucleotide sequence ID" value="NZ_JAXCLW010000001.1"/>
</dbReference>
<organism evidence="8 9">
    <name type="scientific">Dongia soli</name>
    <dbReference type="NCBI Taxonomy" id="600628"/>
    <lineage>
        <taxon>Bacteria</taxon>
        <taxon>Pseudomonadati</taxon>
        <taxon>Pseudomonadota</taxon>
        <taxon>Alphaproteobacteria</taxon>
        <taxon>Rhodospirillales</taxon>
        <taxon>Dongiaceae</taxon>
        <taxon>Dongia</taxon>
    </lineage>
</organism>
<dbReference type="Pfam" id="PF00892">
    <property type="entry name" value="EamA"/>
    <property type="match status" value="2"/>
</dbReference>
<feature type="transmembrane region" description="Helical" evidence="6">
    <location>
        <begin position="156"/>
        <end position="173"/>
    </location>
</feature>
<keyword evidence="2" id="KW-1003">Cell membrane</keyword>
<evidence type="ECO:0000259" key="7">
    <source>
        <dbReference type="Pfam" id="PF00892"/>
    </source>
</evidence>
<comment type="caution">
    <text evidence="8">The sequence shown here is derived from an EMBL/GenBank/DDBJ whole genome shotgun (WGS) entry which is preliminary data.</text>
</comment>
<dbReference type="EMBL" id="JAXCLW010000001">
    <property type="protein sequence ID" value="MDY0881556.1"/>
    <property type="molecule type" value="Genomic_DNA"/>
</dbReference>
<evidence type="ECO:0000313" key="9">
    <source>
        <dbReference type="Proteomes" id="UP001279642"/>
    </source>
</evidence>
<evidence type="ECO:0000313" key="8">
    <source>
        <dbReference type="EMBL" id="MDY0881556.1"/>
    </source>
</evidence>
<evidence type="ECO:0000256" key="6">
    <source>
        <dbReference type="SAM" id="Phobius"/>
    </source>
</evidence>
<keyword evidence="4 6" id="KW-1133">Transmembrane helix</keyword>
<reference evidence="8 9" key="1">
    <citation type="journal article" date="2016" name="Antonie Van Leeuwenhoek">
        <title>Dongia soli sp. nov., isolated from soil from Dokdo, Korea.</title>
        <authorList>
            <person name="Kim D.U."/>
            <person name="Lee H."/>
            <person name="Kim H."/>
            <person name="Kim S.G."/>
            <person name="Ka J.O."/>
        </authorList>
    </citation>
    <scope>NUCLEOTIDE SEQUENCE [LARGE SCALE GENOMIC DNA]</scope>
    <source>
        <strain evidence="8 9">D78</strain>
    </source>
</reference>
<evidence type="ECO:0000256" key="5">
    <source>
        <dbReference type="ARBA" id="ARBA00023136"/>
    </source>
</evidence>
<comment type="subcellular location">
    <subcellularLocation>
        <location evidence="1">Cell membrane</location>
        <topology evidence="1">Multi-pass membrane protein</topology>
    </subcellularLocation>
</comment>
<gene>
    <name evidence="8" type="ORF">SMD27_01745</name>
</gene>
<feature type="domain" description="EamA" evidence="7">
    <location>
        <begin position="10"/>
        <end position="141"/>
    </location>
</feature>
<feature type="domain" description="EamA" evidence="7">
    <location>
        <begin position="153"/>
        <end position="290"/>
    </location>
</feature>
<name>A0ABU5E6R0_9PROT</name>
<feature type="transmembrane region" description="Helical" evidence="6">
    <location>
        <begin position="222"/>
        <end position="242"/>
    </location>
</feature>
<feature type="transmembrane region" description="Helical" evidence="6">
    <location>
        <begin position="37"/>
        <end position="57"/>
    </location>
</feature>
<feature type="transmembrane region" description="Helical" evidence="6">
    <location>
        <begin position="125"/>
        <end position="144"/>
    </location>
</feature>
<keyword evidence="3 6" id="KW-0812">Transmembrane</keyword>
<dbReference type="InterPro" id="IPR000620">
    <property type="entry name" value="EamA_dom"/>
</dbReference>
<keyword evidence="5 6" id="KW-0472">Membrane</keyword>
<feature type="transmembrane region" description="Helical" evidence="6">
    <location>
        <begin position="69"/>
        <end position="89"/>
    </location>
</feature>
<protein>
    <submittedName>
        <fullName evidence="8">DMT family transporter</fullName>
    </submittedName>
</protein>
<evidence type="ECO:0000256" key="4">
    <source>
        <dbReference type="ARBA" id="ARBA00022989"/>
    </source>
</evidence>
<dbReference type="InterPro" id="IPR037185">
    <property type="entry name" value="EmrE-like"/>
</dbReference>
<feature type="transmembrane region" description="Helical" evidence="6">
    <location>
        <begin position="101"/>
        <end position="118"/>
    </location>
</feature>
<dbReference type="PANTHER" id="PTHR32322:SF18">
    <property type="entry name" value="S-ADENOSYLMETHIONINE_S-ADENOSYLHOMOCYSTEINE TRANSPORTER"/>
    <property type="match status" value="1"/>
</dbReference>
<accession>A0ABU5E6R0</accession>
<evidence type="ECO:0000256" key="3">
    <source>
        <dbReference type="ARBA" id="ARBA00022692"/>
    </source>
</evidence>
<feature type="transmembrane region" description="Helical" evidence="6">
    <location>
        <begin position="274"/>
        <end position="294"/>
    </location>
</feature>
<feature type="transmembrane region" description="Helical" evidence="6">
    <location>
        <begin position="249"/>
        <end position="268"/>
    </location>
</feature>
<dbReference type="InterPro" id="IPR050638">
    <property type="entry name" value="AA-Vitamin_Transporters"/>
</dbReference>
<dbReference type="SUPFAM" id="SSF103481">
    <property type="entry name" value="Multidrug resistance efflux transporter EmrE"/>
    <property type="match status" value="2"/>
</dbReference>
<sequence>MQGNQQILPAIAVAAAGLVWGVFWIPLRFLESHGLEGAWVTFGIHLFSCLIFVPILWHRHMPNRGSFRLTGPIILIGLCLGGGYAFYFISLLLTDILKTLALFYMTPVWGTLFGLWMLGERLNIYRILALASCLGGLAAILGLGSHLPLPSNMGDWLALIGGICWAYGTTLLARQRESRAMTQCFAMFLGGLIISFIALLLLPRDVAGAMPSGEVLAFATPWVLAIALIIFIPSNLVAIWGARTLSPGFVGMLFPLEIVIGTASSALFSDEPFGARQALGSSLIILATLIEGVGQRFQRIPAPQIS</sequence>
<feature type="transmembrane region" description="Helical" evidence="6">
    <location>
        <begin position="185"/>
        <end position="202"/>
    </location>
</feature>